<dbReference type="STRING" id="698492.A0A0E9NQB5"/>
<accession>A0A0E9NQB5</accession>
<dbReference type="EMBL" id="BACD03000057">
    <property type="protein sequence ID" value="GAO51988.1"/>
    <property type="molecule type" value="Genomic_DNA"/>
</dbReference>
<dbReference type="Pfam" id="PF02992">
    <property type="entry name" value="Transposase_21"/>
    <property type="match status" value="1"/>
</dbReference>
<reference evidence="2 3" key="1">
    <citation type="journal article" date="2011" name="J. Gen. Appl. Microbiol.">
        <title>Draft genome sequencing of the enigmatic yeast Saitoella complicata.</title>
        <authorList>
            <person name="Nishida H."/>
            <person name="Hamamoto M."/>
            <person name="Sugiyama J."/>
        </authorList>
    </citation>
    <scope>NUCLEOTIDE SEQUENCE [LARGE SCALE GENOMIC DNA]</scope>
    <source>
        <strain evidence="2 3">NRRL Y-17804</strain>
    </source>
</reference>
<evidence type="ECO:0008006" key="4">
    <source>
        <dbReference type="Google" id="ProtNLM"/>
    </source>
</evidence>
<evidence type="ECO:0000256" key="1">
    <source>
        <dbReference type="SAM" id="MobiDB-lite"/>
    </source>
</evidence>
<dbReference type="Proteomes" id="UP000033140">
    <property type="component" value="Unassembled WGS sequence"/>
</dbReference>
<name>A0A0E9NQB5_SAICN</name>
<keyword evidence="3" id="KW-1185">Reference proteome</keyword>
<reference evidence="2 3" key="2">
    <citation type="journal article" date="2014" name="J. Gen. Appl. Microbiol.">
        <title>The early diverging ascomycetous budding yeast Saitoella complicata has three histone deacetylases belonging to the Clr6, Hos2, and Rpd3 lineages.</title>
        <authorList>
            <person name="Nishida H."/>
            <person name="Matsumoto T."/>
            <person name="Kondo S."/>
            <person name="Hamamoto M."/>
            <person name="Yoshikawa H."/>
        </authorList>
    </citation>
    <scope>NUCLEOTIDE SEQUENCE [LARGE SCALE GENOMIC DNA]</scope>
    <source>
        <strain evidence="2 3">NRRL Y-17804</strain>
    </source>
</reference>
<protein>
    <recommendedName>
        <fullName evidence="4">Transposase family Tnp2 protein</fullName>
    </recommendedName>
</protein>
<feature type="compositionally biased region" description="Acidic residues" evidence="1">
    <location>
        <begin position="56"/>
        <end position="72"/>
    </location>
</feature>
<comment type="caution">
    <text evidence="2">The sequence shown here is derived from an EMBL/GenBank/DDBJ whole genome shotgun (WGS) entry which is preliminary data.</text>
</comment>
<dbReference type="InterPro" id="IPR004242">
    <property type="entry name" value="Transposase_21"/>
</dbReference>
<organism evidence="2 3">
    <name type="scientific">Saitoella complicata (strain BCRC 22490 / CBS 7301 / JCM 7358 / NBRC 10748 / NRRL Y-17804)</name>
    <dbReference type="NCBI Taxonomy" id="698492"/>
    <lineage>
        <taxon>Eukaryota</taxon>
        <taxon>Fungi</taxon>
        <taxon>Dikarya</taxon>
        <taxon>Ascomycota</taxon>
        <taxon>Taphrinomycotina</taxon>
        <taxon>Taphrinomycotina incertae sedis</taxon>
        <taxon>Saitoella</taxon>
    </lineage>
</organism>
<dbReference type="OMA" id="RWFVVEK"/>
<feature type="region of interest" description="Disordered" evidence="1">
    <location>
        <begin position="98"/>
        <end position="128"/>
    </location>
</feature>
<dbReference type="AlphaFoldDB" id="A0A0E9NQB5"/>
<gene>
    <name evidence="2" type="ORF">G7K_6076-t1</name>
</gene>
<feature type="region of interest" description="Disordered" evidence="1">
    <location>
        <begin position="54"/>
        <end position="77"/>
    </location>
</feature>
<dbReference type="PANTHER" id="PTHR46579">
    <property type="entry name" value="F5/8 TYPE C DOMAIN-CONTAINING PROTEIN-RELATED"/>
    <property type="match status" value="1"/>
</dbReference>
<sequence length="1042" mass="118390">MFPSGSDHEVLVYHAQPEMGDQDGEVDTAFNIEWDDDSADADTSLVGVAAMTNQEEHEEYESSEDETSELVLDESSRAESMNLGETCAAGVWVNAQDGSSDLDSAGEESGYEDSGNVNHAPPQDESPHDSVQMLLDSYDFNFEALQYNHELETDVDVERMVKLLFWKTHYNTTDRSYQHLRGIMGEDVPTLDRAIRTLAKITGIKAKIFDCCINSCIAYTGDLKDLEICPCGEPRKFSHRQEEQSLPLPAGVFVDGKSSRNKGKATQTGRSTFLYIPVIPRLALQWANKQRATELKKYVRKLTVETPFHGVRDFWDGRLFRTLKRTGKCFNDPHDVAFLLATDGVQLIRQKTHGVWPILLVNLNLDPEIRYLKENMLLVGVVPGANEPTDLDSFLLPLIEEFEALYEGINGVFDASRSEVVGCRTFKMRAYICAVAGDRPAIKKLMQTVGHSGRCPCWMCEFAGTRVKAAQHSYYPHSPCTNMHRPPEVWENRQWDPEHLPYRKNMRQDIMDVAAANDTELRTRTGLSGFAVLHRLPTLHWPMSFGIDVMHLICDNLCHLLHNLWDGRLPAGTHAPAPDRPGGDRNAPPRPTGPLQGANPDADPRDGDADTQAVGTQPVGTQAGGTQARGRKARAKDPWVLTPKMWEEIGEDMRACRRYIPNALGRGPRNIAKHPAGFRATEWSLWMTLYSVPLLSGRLPEAFLSNWEKLCRVYAMSIEFEVTQDKLSTIRTLYKDFVMEYEELYYQYDYNRLSVCPSSIHMLLHVGDSMEWLGPAWVYWAFPMERVNGMIVPQARSRPELNKSLATAVFLDEQIKHYRFARDSSEEFKHSMIQVKGPPPDRLFMYETCWGWFISPEVEIVLNARAYRYLIAYFELRSIQASSRLEKTIRTYKRFQLCNAGDMVGSYESQRRADITRASNIILYTQQTSDTPREVFYGEVMLFARPFVGGTYHPLAYVRCYSPAQLRRSSFFVVNTRPPGDLYEWIHVSSIKRLVGTLFTQTLTASGHGRSPAWIIDRETYGCRSAARLLLDYNDEDQDTID</sequence>
<evidence type="ECO:0000313" key="2">
    <source>
        <dbReference type="EMBL" id="GAO51988.1"/>
    </source>
</evidence>
<dbReference type="PANTHER" id="PTHR46579:SF1">
    <property type="entry name" value="F5_8 TYPE C DOMAIN-CONTAINING PROTEIN"/>
    <property type="match status" value="1"/>
</dbReference>
<evidence type="ECO:0000313" key="3">
    <source>
        <dbReference type="Proteomes" id="UP000033140"/>
    </source>
</evidence>
<feature type="region of interest" description="Disordered" evidence="1">
    <location>
        <begin position="572"/>
        <end position="634"/>
    </location>
</feature>
<proteinExistence type="predicted"/>
<reference evidence="2 3" key="3">
    <citation type="journal article" date="2015" name="Genome Announc.">
        <title>Draft Genome Sequence of the Archiascomycetous Yeast Saitoella complicata.</title>
        <authorList>
            <person name="Yamauchi K."/>
            <person name="Kondo S."/>
            <person name="Hamamoto M."/>
            <person name="Takahashi Y."/>
            <person name="Ogura Y."/>
            <person name="Hayashi T."/>
            <person name="Nishida H."/>
        </authorList>
    </citation>
    <scope>NUCLEOTIDE SEQUENCE [LARGE SCALE GENOMIC DNA]</scope>
    <source>
        <strain evidence="2 3">NRRL Y-17804</strain>
    </source>
</reference>